<dbReference type="EMBL" id="JBBJUP010000018">
    <property type="protein sequence ID" value="MEJ8281253.1"/>
    <property type="molecule type" value="Genomic_DNA"/>
</dbReference>
<dbReference type="Proteomes" id="UP001364211">
    <property type="component" value="Unassembled WGS sequence"/>
</dbReference>
<dbReference type="Gene3D" id="3.30.70.2740">
    <property type="match status" value="1"/>
</dbReference>
<feature type="domain" description="FAD-binding PCMH-type" evidence="6">
    <location>
        <begin position="73"/>
        <end position="252"/>
    </location>
</feature>
<evidence type="ECO:0000259" key="6">
    <source>
        <dbReference type="PROSITE" id="PS51387"/>
    </source>
</evidence>
<evidence type="ECO:0000256" key="3">
    <source>
        <dbReference type="ARBA" id="ARBA00022827"/>
    </source>
</evidence>
<evidence type="ECO:0000256" key="1">
    <source>
        <dbReference type="ARBA" id="ARBA00001974"/>
    </source>
</evidence>
<feature type="region of interest" description="Disordered" evidence="5">
    <location>
        <begin position="15"/>
        <end position="34"/>
    </location>
</feature>
<dbReference type="Gene3D" id="1.10.45.10">
    <property type="entry name" value="Vanillyl-alcohol Oxidase, Chain A, domain 4"/>
    <property type="match status" value="1"/>
</dbReference>
<dbReference type="Pfam" id="PF01565">
    <property type="entry name" value="FAD_binding_4"/>
    <property type="match status" value="1"/>
</dbReference>
<dbReference type="InterPro" id="IPR016166">
    <property type="entry name" value="FAD-bd_PCMH"/>
</dbReference>
<keyword evidence="4" id="KW-0560">Oxidoreductase</keyword>
<dbReference type="InterPro" id="IPR016169">
    <property type="entry name" value="FAD-bd_PCMH_sub2"/>
</dbReference>
<dbReference type="Gene3D" id="3.30.465.10">
    <property type="match status" value="1"/>
</dbReference>
<comment type="caution">
    <text evidence="7">The sequence shown here is derived from an EMBL/GenBank/DDBJ whole genome shotgun (WGS) entry which is preliminary data.</text>
</comment>
<evidence type="ECO:0000256" key="5">
    <source>
        <dbReference type="SAM" id="MobiDB-lite"/>
    </source>
</evidence>
<evidence type="ECO:0000313" key="7">
    <source>
        <dbReference type="EMBL" id="MEJ8281253.1"/>
    </source>
</evidence>
<dbReference type="InterPro" id="IPR051914">
    <property type="entry name" value="FAD-linked_OxidoTrans_Type4"/>
</dbReference>
<dbReference type="InterPro" id="IPR036318">
    <property type="entry name" value="FAD-bd_PCMH-like_sf"/>
</dbReference>
<evidence type="ECO:0000313" key="8">
    <source>
        <dbReference type="Proteomes" id="UP001364211"/>
    </source>
</evidence>
<dbReference type="InterPro" id="IPR004113">
    <property type="entry name" value="FAD-bd_oxidored_4_C"/>
</dbReference>
<reference evidence="7 8" key="1">
    <citation type="submission" date="2024-03" db="EMBL/GenBank/DDBJ databases">
        <title>Draft genome sequence of Pseudonocardia sp. DW16-2.</title>
        <authorList>
            <person name="Duangmal K."/>
        </authorList>
    </citation>
    <scope>NUCLEOTIDE SEQUENCE [LARGE SCALE GENOMIC DNA]</scope>
    <source>
        <strain evidence="7 8">DW16-2</strain>
    </source>
</reference>
<protein>
    <submittedName>
        <fullName evidence="7">FAD-linked oxidase C-terminal domain-containing protein</fullName>
    </submittedName>
</protein>
<comment type="cofactor">
    <cofactor evidence="1">
        <name>FAD</name>
        <dbReference type="ChEBI" id="CHEBI:57692"/>
    </cofactor>
</comment>
<dbReference type="PANTHER" id="PTHR42934:SF2">
    <property type="entry name" value="GLYCOLATE OXIDASE SUBUNIT GLCD"/>
    <property type="match status" value="1"/>
</dbReference>
<name>A0ABU8TC87_9PSEU</name>
<dbReference type="PANTHER" id="PTHR42934">
    <property type="entry name" value="GLYCOLATE OXIDASE SUBUNIT GLCD"/>
    <property type="match status" value="1"/>
</dbReference>
<dbReference type="SUPFAM" id="SSF56176">
    <property type="entry name" value="FAD-binding/transporter-associated domain-like"/>
    <property type="match status" value="1"/>
</dbReference>
<keyword evidence="8" id="KW-1185">Reference proteome</keyword>
<dbReference type="RefSeq" id="WP_340293298.1">
    <property type="nucleotide sequence ID" value="NZ_JBBJUP010000018.1"/>
</dbReference>
<sequence length="495" mass="51023">MADRVTAAAPVVVAPEGRPFGGSTAPAELDPSGPSAAGRAVLAELAAALEPDRVLTDPDVVRPYVHDEAEWAEYGTPLCVVRARSTADVAATVTACAAHRVPVVARGAGTGLSGGANAVEGCVLLSLERMTAIREISAGERLAVVEPGVVNDDLRAACAEQDLWYPPDPASAPWSTIGGNVATNAGGLCCVKYGVTRDYVLALEVVTASGEVVRVGRRTAKGVVGYDLAGLMVGSEGTLGIITEITVKLRPARPAAPRTVVGFFDSLADCGAAVAAVTEQGLQPAVFELVDRECLAAVNAWRNAGLPEGAAALLLAQTDLPEPAAQAEADAILAAFERHGATEAMASTDATESDALFAARRMAYPALEQLGMGMLTEDVCVPRPRMAEMLARIEDIGARRGVRIATVAHAGDGNLHPLMLTPHDDPGARDRTRAAFDEIIAAAVELGGTVTGEHGVGLLKRDGMERELGPGVLALQRSVKAALDPDGILNPGKAV</sequence>
<keyword evidence="3" id="KW-0274">FAD</keyword>
<accession>A0ABU8TC87</accession>
<dbReference type="PROSITE" id="PS51387">
    <property type="entry name" value="FAD_PCMH"/>
    <property type="match status" value="1"/>
</dbReference>
<proteinExistence type="predicted"/>
<dbReference type="InterPro" id="IPR016164">
    <property type="entry name" value="FAD-linked_Oxase-like_C"/>
</dbReference>
<gene>
    <name evidence="7" type="ORF">WJX68_20095</name>
</gene>
<organism evidence="7 8">
    <name type="scientific">Pseudonocardia spirodelae</name>
    <dbReference type="NCBI Taxonomy" id="3133431"/>
    <lineage>
        <taxon>Bacteria</taxon>
        <taxon>Bacillati</taxon>
        <taxon>Actinomycetota</taxon>
        <taxon>Actinomycetes</taxon>
        <taxon>Pseudonocardiales</taxon>
        <taxon>Pseudonocardiaceae</taxon>
        <taxon>Pseudonocardia</taxon>
    </lineage>
</organism>
<dbReference type="InterPro" id="IPR006094">
    <property type="entry name" value="Oxid_FAD_bind_N"/>
</dbReference>
<dbReference type="InterPro" id="IPR016171">
    <property type="entry name" value="Vanillyl_alc_oxidase_C-sub2"/>
</dbReference>
<dbReference type="SUPFAM" id="SSF55103">
    <property type="entry name" value="FAD-linked oxidases, C-terminal domain"/>
    <property type="match status" value="1"/>
</dbReference>
<dbReference type="Pfam" id="PF02913">
    <property type="entry name" value="FAD-oxidase_C"/>
    <property type="match status" value="1"/>
</dbReference>
<evidence type="ECO:0000256" key="2">
    <source>
        <dbReference type="ARBA" id="ARBA00022630"/>
    </source>
</evidence>
<keyword evidence="2" id="KW-0285">Flavoprotein</keyword>
<evidence type="ECO:0000256" key="4">
    <source>
        <dbReference type="ARBA" id="ARBA00023002"/>
    </source>
</evidence>